<evidence type="ECO:0000313" key="11">
    <source>
        <dbReference type="Proteomes" id="UP000181790"/>
    </source>
</evidence>
<sequence>MLNSIIRFSIQNKLIIGLLTLVLLVWGGWSASRLPIDAVPDITNNQVQVITPSPSLAAPEMERLVTFPIEVGLANIPGLIEIRSFSRFGLSLVTVVFEDDVDVYWARQQIAERLQTIVTQIPPGIGTPTMAPVTTGLGEIYQYTLVPKKGYESRYSPRELRTVQDWIIRRQLLGTPGVADISSFGGELKQYEIAVDPDRLRSFNLSFTDLFTALEQNNQNTGGAYIDKKPNAFFIRADGLIGSTADIETILVRQGVNGTPVRIRDVATVQIGSAVRYGAVTRNGDGEVVGAIVMMLKGENSSAVIKRVKARIAEIEKTLPEGIELIPFLDRTKMVDSAIGTVTKNLSEGALIVIFVLVLLLGEWRAGVVVASVIPLALLFAIGMMNVFGVSGNLMSLGAIDFGLIVDGAVIIVEATLHHLLLRNRDTTLTQEEMDDEVFLSAARIRNSAAFGEIIILIVYLPILALSGVEGKMFTPMALTVAFAILGAFILSLTYVPMMSALLLNKRIEHRETFSDKLIRAVHRKYEPLLLWSLRHRLIIIGTSVLLLAASVFAFLQMGGEFLPTLDEGDFAVDTRVLTGSSLSETVDATLKAEKLILQNFPEVEQVVGKIGAGEIPTDPMAIEASDLMVIFKPVSEWTSAGNREEMVEKMAAVVSQIPGVTFGFQQPVQMRFNELMTGSRQDVGIKIYGDDLSELTRQADKVANIIKTVDGAQDLYVEQVEGQPQIQIKLDRNRLAQFGLTVNDVNRTINTAFAGQAAGLVFEGERRFDLVVRLAPEKRQSIQDVSNLYVMTPKGNQIPLAQIAAVQFVQAPNQIQRDNTRRRITLGFNVRGRDVESIIKELQQKVDAKIKFPPGYSIAYGGQFQNLVEAKQRLSIAVPAALALIFMLLFFTFGSVKQSILIFTAIPMAAIGGVAALLLRGMPFSISAGVGFIALFGVSVLNGIVLIAEFNRLRHEDGLTDLTDIIRKGTDVRLRPVIMTALVASLGFLPMALSNSGGAEVQKPLATVVIGGLITATLLTLIVLPVLYTFFEGGFGKLTGKQVKPLGLLLGGLFLIGQAQAQSPIRTVTLDQALQEANTRNGQLTIARYEVNAQQALRRSAYDIGKLNVNAMLGQYNSRKFDNNITATQTLPNPRFIRESVALADATTAQRQRQVSVTQHELRYQVKSAYYEVWFQHERERLFRQQDSLLTEFVQAAAVRFRTGETGSLEKATAESQLAEQRVRLAQTEAALTTARTSLQNLLFSTEPVDVPAQRLTQRTLPLPADTAAIRNHPLLALLKQQIEVNQRNRQVEQARLLPEFQLGIFSQTLIGTQNFNGNEYVYNAGHRFFGGQIGVLFPLISRPQKARVESARISEQIAQTELDVQQRTIQNRYIQAVQQYNRYRTTVQYYEQSGLPQAQLIADNARKAFRSGDIGYVEFSLALQQALTIRQNYLDVLNQLNQAVLYLEFLSGLD</sequence>
<accession>A0A1S2VJA3</accession>
<feature type="transmembrane region" description="Helical" evidence="9">
    <location>
        <begin position="875"/>
        <end position="894"/>
    </location>
</feature>
<dbReference type="GO" id="GO:0008324">
    <property type="term" value="F:monoatomic cation transmembrane transporter activity"/>
    <property type="evidence" value="ECO:0007669"/>
    <property type="project" value="InterPro"/>
</dbReference>
<dbReference type="InterPro" id="IPR003423">
    <property type="entry name" value="OMP_efflux"/>
</dbReference>
<keyword evidence="8 9" id="KW-0472">Membrane</keyword>
<dbReference type="NCBIfam" id="TIGR00914">
    <property type="entry name" value="2A0601"/>
    <property type="match status" value="1"/>
</dbReference>
<keyword evidence="6 9" id="KW-0812">Transmembrane</keyword>
<evidence type="ECO:0000256" key="8">
    <source>
        <dbReference type="ARBA" id="ARBA00023136"/>
    </source>
</evidence>
<feature type="transmembrane region" description="Helical" evidence="9">
    <location>
        <begin position="394"/>
        <end position="417"/>
    </location>
</feature>
<dbReference type="GO" id="GO:0042910">
    <property type="term" value="F:xenobiotic transmembrane transporter activity"/>
    <property type="evidence" value="ECO:0007669"/>
    <property type="project" value="TreeGrafter"/>
</dbReference>
<evidence type="ECO:0000256" key="2">
    <source>
        <dbReference type="ARBA" id="ARBA00007613"/>
    </source>
</evidence>
<dbReference type="EMBL" id="MORL01000009">
    <property type="protein sequence ID" value="OIN57908.1"/>
    <property type="molecule type" value="Genomic_DNA"/>
</dbReference>
<comment type="subcellular location">
    <subcellularLocation>
        <location evidence="1">Cell membrane</location>
        <topology evidence="1">Multi-pass membrane protein</topology>
    </subcellularLocation>
</comment>
<feature type="transmembrane region" description="Helical" evidence="9">
    <location>
        <begin position="481"/>
        <end position="504"/>
    </location>
</feature>
<evidence type="ECO:0000256" key="7">
    <source>
        <dbReference type="ARBA" id="ARBA00022989"/>
    </source>
</evidence>
<organism evidence="10 11">
    <name type="scientific">Arsenicibacter rosenii</name>
    <dbReference type="NCBI Taxonomy" id="1750698"/>
    <lineage>
        <taxon>Bacteria</taxon>
        <taxon>Pseudomonadati</taxon>
        <taxon>Bacteroidota</taxon>
        <taxon>Cytophagia</taxon>
        <taxon>Cytophagales</taxon>
        <taxon>Spirosomataceae</taxon>
        <taxon>Arsenicibacter</taxon>
    </lineage>
</organism>
<dbReference type="GO" id="GO:0005886">
    <property type="term" value="C:plasma membrane"/>
    <property type="evidence" value="ECO:0007669"/>
    <property type="project" value="UniProtKB-SubCell"/>
</dbReference>
<evidence type="ECO:0000256" key="4">
    <source>
        <dbReference type="ARBA" id="ARBA00022448"/>
    </source>
</evidence>
<reference evidence="10 11" key="1">
    <citation type="submission" date="2016-10" db="EMBL/GenBank/DDBJ databases">
        <title>Arsenicibacter rosenii gen. nov., sp. nov., an efficient arsenic-methylating bacterium isolated from an arsenic-contaminated paddy soil.</title>
        <authorList>
            <person name="Huang K."/>
        </authorList>
    </citation>
    <scope>NUCLEOTIDE SEQUENCE [LARGE SCALE GENOMIC DNA]</scope>
    <source>
        <strain evidence="10 11">SM-1</strain>
    </source>
</reference>
<gene>
    <name evidence="10" type="ORF">BLX24_17610</name>
</gene>
<keyword evidence="11" id="KW-1185">Reference proteome</keyword>
<keyword evidence="4" id="KW-0813">Transport</keyword>
<evidence type="ECO:0000256" key="5">
    <source>
        <dbReference type="ARBA" id="ARBA00022475"/>
    </source>
</evidence>
<dbReference type="InterPro" id="IPR027463">
    <property type="entry name" value="AcrB_DN_DC_subdom"/>
</dbReference>
<dbReference type="RefSeq" id="WP_071504497.1">
    <property type="nucleotide sequence ID" value="NZ_MORL01000009.1"/>
</dbReference>
<dbReference type="GO" id="GO:0015562">
    <property type="term" value="F:efflux transmembrane transporter activity"/>
    <property type="evidence" value="ECO:0007669"/>
    <property type="project" value="InterPro"/>
</dbReference>
<evidence type="ECO:0000256" key="6">
    <source>
        <dbReference type="ARBA" id="ARBA00022692"/>
    </source>
</evidence>
<protein>
    <submittedName>
        <fullName evidence="10">Acriflavine resistance protein B</fullName>
    </submittedName>
</protein>
<dbReference type="Gene3D" id="1.20.1640.10">
    <property type="entry name" value="Multidrug efflux transporter AcrB transmembrane domain"/>
    <property type="match status" value="2"/>
</dbReference>
<evidence type="ECO:0000256" key="3">
    <source>
        <dbReference type="ARBA" id="ARBA00010942"/>
    </source>
</evidence>
<comment type="similarity">
    <text evidence="2">Belongs to the outer membrane factor (OMF) (TC 1.B.17) family.</text>
</comment>
<dbReference type="InterPro" id="IPR001036">
    <property type="entry name" value="Acrflvin-R"/>
</dbReference>
<dbReference type="PANTHER" id="PTHR32063">
    <property type="match status" value="1"/>
</dbReference>
<feature type="transmembrane region" description="Helical" evidence="9">
    <location>
        <begin position="342"/>
        <end position="361"/>
    </location>
</feature>
<proteinExistence type="inferred from homology"/>
<evidence type="ECO:0000256" key="1">
    <source>
        <dbReference type="ARBA" id="ARBA00004651"/>
    </source>
</evidence>
<dbReference type="Gene3D" id="3.30.2090.10">
    <property type="entry name" value="Multidrug efflux transporter AcrB TolC docking domain, DN and DC subdomains"/>
    <property type="match status" value="2"/>
</dbReference>
<dbReference type="Pfam" id="PF00873">
    <property type="entry name" value="ACR_tran"/>
    <property type="match status" value="1"/>
</dbReference>
<dbReference type="SUPFAM" id="SSF82693">
    <property type="entry name" value="Multidrug efflux transporter AcrB pore domain, PN1, PN2, PC1 and PC2 subdomains"/>
    <property type="match status" value="3"/>
</dbReference>
<dbReference type="Pfam" id="PF02321">
    <property type="entry name" value="OEP"/>
    <property type="match status" value="1"/>
</dbReference>
<feature type="transmembrane region" description="Helical" evidence="9">
    <location>
        <begin position="975"/>
        <end position="994"/>
    </location>
</feature>
<name>A0A1S2VJA3_9BACT</name>
<dbReference type="Gene3D" id="3.30.70.1440">
    <property type="entry name" value="Multidrug efflux transporter AcrB pore domain"/>
    <property type="match status" value="1"/>
</dbReference>
<dbReference type="PANTHER" id="PTHR32063:SF24">
    <property type="entry name" value="CATION EFFLUX SYSTEM (ACRB_ACRD_ACRF FAMILY)"/>
    <property type="match status" value="1"/>
</dbReference>
<feature type="transmembrane region" description="Helical" evidence="9">
    <location>
        <begin position="1006"/>
        <end position="1032"/>
    </location>
</feature>
<evidence type="ECO:0000313" key="10">
    <source>
        <dbReference type="EMBL" id="OIN57908.1"/>
    </source>
</evidence>
<dbReference type="PRINTS" id="PR00702">
    <property type="entry name" value="ACRIFLAVINRP"/>
</dbReference>
<dbReference type="Proteomes" id="UP000181790">
    <property type="component" value="Unassembled WGS sequence"/>
</dbReference>
<feature type="transmembrane region" description="Helical" evidence="9">
    <location>
        <begin position="449"/>
        <end position="469"/>
    </location>
</feature>
<dbReference type="InterPro" id="IPR004763">
    <property type="entry name" value="CusA-like"/>
</dbReference>
<dbReference type="SUPFAM" id="SSF82714">
    <property type="entry name" value="Multidrug efflux transporter AcrB TolC docking domain, DN and DC subdomains"/>
    <property type="match status" value="2"/>
</dbReference>
<keyword evidence="7 9" id="KW-1133">Transmembrane helix</keyword>
<dbReference type="OrthoDB" id="636130at2"/>
<feature type="transmembrane region" description="Helical" evidence="9">
    <location>
        <begin position="901"/>
        <end position="920"/>
    </location>
</feature>
<dbReference type="Gene3D" id="1.20.1600.10">
    <property type="entry name" value="Outer membrane efflux proteins (OEP)"/>
    <property type="match status" value="1"/>
</dbReference>
<dbReference type="Gene3D" id="3.30.70.1320">
    <property type="entry name" value="Multidrug efflux transporter AcrB pore domain like"/>
    <property type="match status" value="1"/>
</dbReference>
<comment type="caution">
    <text evidence="10">The sequence shown here is derived from an EMBL/GenBank/DDBJ whole genome shotgun (WGS) entry which is preliminary data.</text>
</comment>
<feature type="transmembrane region" description="Helical" evidence="9">
    <location>
        <begin position="368"/>
        <end position="388"/>
    </location>
</feature>
<feature type="transmembrane region" description="Helical" evidence="9">
    <location>
        <begin position="926"/>
        <end position="949"/>
    </location>
</feature>
<comment type="similarity">
    <text evidence="3">Belongs to the resistance-nodulation-cell division (RND) (TC 2.A.6) family.</text>
</comment>
<dbReference type="SUPFAM" id="SSF56954">
    <property type="entry name" value="Outer membrane efflux proteins (OEP)"/>
    <property type="match status" value="1"/>
</dbReference>
<evidence type="ECO:0000256" key="9">
    <source>
        <dbReference type="SAM" id="Phobius"/>
    </source>
</evidence>
<dbReference type="SUPFAM" id="SSF82866">
    <property type="entry name" value="Multidrug efflux transporter AcrB transmembrane domain"/>
    <property type="match status" value="2"/>
</dbReference>
<keyword evidence="5" id="KW-1003">Cell membrane</keyword>
<dbReference type="Gene3D" id="3.30.70.1430">
    <property type="entry name" value="Multidrug efflux transporter AcrB pore domain"/>
    <property type="match status" value="2"/>
</dbReference>